<name>A0AAI9XXW0_9PEZI</name>
<dbReference type="PROSITE" id="PS00061">
    <property type="entry name" value="ADH_SHORT"/>
    <property type="match status" value="1"/>
</dbReference>
<dbReference type="InterPro" id="IPR036291">
    <property type="entry name" value="NAD(P)-bd_dom_sf"/>
</dbReference>
<evidence type="ECO:0008006" key="6">
    <source>
        <dbReference type="Google" id="ProtNLM"/>
    </source>
</evidence>
<dbReference type="GO" id="GO:0016491">
    <property type="term" value="F:oxidoreductase activity"/>
    <property type="evidence" value="ECO:0007669"/>
    <property type="project" value="UniProtKB-KW"/>
</dbReference>
<dbReference type="PANTHER" id="PTHR43180">
    <property type="entry name" value="3-OXOACYL-(ACYL-CARRIER-PROTEIN) REDUCTASE (AFU_ORTHOLOGUE AFUA_6G11210)"/>
    <property type="match status" value="1"/>
</dbReference>
<evidence type="ECO:0000256" key="3">
    <source>
        <dbReference type="ARBA" id="ARBA00023002"/>
    </source>
</evidence>
<dbReference type="SUPFAM" id="SSF51735">
    <property type="entry name" value="NAD(P)-binding Rossmann-fold domains"/>
    <property type="match status" value="1"/>
</dbReference>
<dbReference type="InterPro" id="IPR002347">
    <property type="entry name" value="SDR_fam"/>
</dbReference>
<organism evidence="4 5">
    <name type="scientific">Colletotrichum cuscutae</name>
    <dbReference type="NCBI Taxonomy" id="1209917"/>
    <lineage>
        <taxon>Eukaryota</taxon>
        <taxon>Fungi</taxon>
        <taxon>Dikarya</taxon>
        <taxon>Ascomycota</taxon>
        <taxon>Pezizomycotina</taxon>
        <taxon>Sordariomycetes</taxon>
        <taxon>Hypocreomycetidae</taxon>
        <taxon>Glomerellales</taxon>
        <taxon>Glomerellaceae</taxon>
        <taxon>Colletotrichum</taxon>
        <taxon>Colletotrichum acutatum species complex</taxon>
    </lineage>
</organism>
<evidence type="ECO:0000256" key="2">
    <source>
        <dbReference type="ARBA" id="ARBA00022857"/>
    </source>
</evidence>
<dbReference type="InterPro" id="IPR020904">
    <property type="entry name" value="Sc_DH/Rdtase_CS"/>
</dbReference>
<reference evidence="4" key="1">
    <citation type="submission" date="2016-11" db="EMBL/GenBank/DDBJ databases">
        <title>The genome sequence of Colletotrichum cuscutae.</title>
        <authorList>
            <person name="Baroncelli R."/>
        </authorList>
    </citation>
    <scope>NUCLEOTIDE SEQUENCE</scope>
    <source>
        <strain evidence="4">IMI 304802</strain>
    </source>
</reference>
<dbReference type="AlphaFoldDB" id="A0AAI9XXW0"/>
<evidence type="ECO:0000256" key="1">
    <source>
        <dbReference type="ARBA" id="ARBA00006484"/>
    </source>
</evidence>
<dbReference type="Pfam" id="PF00106">
    <property type="entry name" value="adh_short"/>
    <property type="match status" value="1"/>
</dbReference>
<dbReference type="Proteomes" id="UP001239213">
    <property type="component" value="Unassembled WGS sequence"/>
</dbReference>
<dbReference type="EMBL" id="MPDP01000254">
    <property type="protein sequence ID" value="KAK1468061.1"/>
    <property type="molecule type" value="Genomic_DNA"/>
</dbReference>
<keyword evidence="3" id="KW-0560">Oxidoreductase</keyword>
<comment type="caution">
    <text evidence="4">The sequence shown here is derived from an EMBL/GenBank/DDBJ whole genome shotgun (WGS) entry which is preliminary data.</text>
</comment>
<keyword evidence="5" id="KW-1185">Reference proteome</keyword>
<gene>
    <name evidence="4" type="ORF">CCUS01_06765</name>
</gene>
<dbReference type="PANTHER" id="PTHR43180:SF80">
    <property type="entry name" value="NAD(P)-BINDING PROTEIN"/>
    <property type="match status" value="1"/>
</dbReference>
<comment type="similarity">
    <text evidence="1">Belongs to the short-chain dehydrogenases/reductases (SDR) family.</text>
</comment>
<keyword evidence="2" id="KW-0521">NADP</keyword>
<accession>A0AAI9XXW0</accession>
<evidence type="ECO:0000313" key="5">
    <source>
        <dbReference type="Proteomes" id="UP001239213"/>
    </source>
</evidence>
<dbReference type="PRINTS" id="PR00081">
    <property type="entry name" value="GDHRDH"/>
</dbReference>
<dbReference type="Gene3D" id="3.40.50.720">
    <property type="entry name" value="NAD(P)-binding Rossmann-like Domain"/>
    <property type="match status" value="1"/>
</dbReference>
<proteinExistence type="inferred from homology"/>
<evidence type="ECO:0000313" key="4">
    <source>
        <dbReference type="EMBL" id="KAK1468061.1"/>
    </source>
</evidence>
<sequence length="333" mass="36077">MAILRTEPQGTSWRQIECTPPYNKHLRHNFAMTTLNIKETDIPSLEGQTAIVTGGSSGIGLATAKILASRGAGVVILDVCQPTETLPSSVQFRKCDIRRWLELSDAFSQIGRVHIAIANAGVGEDGTYLNDAYNDNGDLLEPNYDVVDVNFRGTLNFVKLALHSMKRNGVQGSIVLTSSATAYSPEQSLPVYSGTKDALINYLRAMRSNLRDTDITINAVAPAATITGLLPAKLAAPIMTAGLPVSSAHFVGLAVVYSAVATEAKKVQTYGKDTAEWRETSGCWNGRVILTLGERYTELEEPLANCRNTWIGATNLQETRLQQAATDFRSCLL</sequence>
<protein>
    <recommendedName>
        <fullName evidence="6">Short-chain dehydrogenase</fullName>
    </recommendedName>
</protein>